<feature type="region of interest" description="Disordered" evidence="1">
    <location>
        <begin position="412"/>
        <end position="460"/>
    </location>
</feature>
<evidence type="ECO:0000313" key="3">
    <source>
        <dbReference type="EMBL" id="EWC43769.1"/>
    </source>
</evidence>
<feature type="compositionally biased region" description="Low complexity" evidence="1">
    <location>
        <begin position="280"/>
        <end position="291"/>
    </location>
</feature>
<name>W7HL53_9PEZI</name>
<dbReference type="AlphaFoldDB" id="W7HL53"/>
<dbReference type="Proteomes" id="UP000024837">
    <property type="component" value="Unassembled WGS sequence"/>
</dbReference>
<keyword evidence="2" id="KW-0812">Transmembrane</keyword>
<proteinExistence type="predicted"/>
<feature type="transmembrane region" description="Helical" evidence="2">
    <location>
        <begin position="44"/>
        <end position="65"/>
    </location>
</feature>
<accession>W7HL53</accession>
<dbReference type="EMBL" id="KI966452">
    <property type="protein sequence ID" value="EWC43769.1"/>
    <property type="molecule type" value="Genomic_DNA"/>
</dbReference>
<evidence type="ECO:0000256" key="1">
    <source>
        <dbReference type="SAM" id="MobiDB-lite"/>
    </source>
</evidence>
<protein>
    <recommendedName>
        <fullName evidence="5">MARVEL domain-containing protein</fullName>
    </recommendedName>
</protein>
<evidence type="ECO:0000256" key="2">
    <source>
        <dbReference type="SAM" id="Phobius"/>
    </source>
</evidence>
<gene>
    <name evidence="3" type="ORF">DRE_07334</name>
</gene>
<evidence type="ECO:0000313" key="4">
    <source>
        <dbReference type="Proteomes" id="UP000024837"/>
    </source>
</evidence>
<feature type="transmembrane region" description="Helical" evidence="2">
    <location>
        <begin position="7"/>
        <end position="32"/>
    </location>
</feature>
<feature type="compositionally biased region" description="Gly residues" evidence="1">
    <location>
        <begin position="430"/>
        <end position="443"/>
    </location>
</feature>
<keyword evidence="2" id="KW-1133">Transmembrane helix</keyword>
<keyword evidence="4" id="KW-1185">Reference proteome</keyword>
<dbReference type="OrthoDB" id="5342507at2759"/>
<feature type="compositionally biased region" description="Low complexity" evidence="1">
    <location>
        <begin position="215"/>
        <end position="225"/>
    </location>
</feature>
<sequence>MAVIAKLLATVLRTAQVLGTLYVAGCTTYFIVELSKRNLIEGRALASAAGFLWTSFVLVFSVCLLQKSFFQFFAVIGDLLLLGGFIAITILLRNAWGGTCTRRRQNVPWLERGGSNIPTNCELVKGIFVVSIVLSILFFLTLSTSCLVHRHAKKERAYGPSPANNYTSGRGKRSRKSDLETVAMSGPSLAPPAGDNRPSHESKFTDITERTNSDGLLTGTTTGAGREYLAPRGYIGTEVAVSPPPSTPTLRGKEHSHAGQYAMAGALVGGVAAAHHHNNKNGSFSNNPNDNLPTHPGPEDHAPERVPTAAPEEGPERLGTMHTYGTNANSMYSELDNTTATSPPMTSYATPGTYPGSQGSLQPTSFYPAVQNASELPPGLRPNPHFYSREMDAGGYTAYNPGQPQELGTGQTYEDAVTPEPDHNREEVGFGYGNGPGLIGGGSNQVSTLPELGREDGQRF</sequence>
<feature type="compositionally biased region" description="Basic and acidic residues" evidence="1">
    <location>
        <begin position="197"/>
        <end position="212"/>
    </location>
</feature>
<feature type="region of interest" description="Disordered" evidence="1">
    <location>
        <begin position="158"/>
        <end position="227"/>
    </location>
</feature>
<feature type="transmembrane region" description="Helical" evidence="2">
    <location>
        <begin position="72"/>
        <end position="92"/>
    </location>
</feature>
<dbReference type="HOGENOM" id="CLU_606930_0_0_1"/>
<organism evidence="3 4">
    <name type="scientific">Drechslerella stenobrocha 248</name>
    <dbReference type="NCBI Taxonomy" id="1043628"/>
    <lineage>
        <taxon>Eukaryota</taxon>
        <taxon>Fungi</taxon>
        <taxon>Dikarya</taxon>
        <taxon>Ascomycota</taxon>
        <taxon>Pezizomycotina</taxon>
        <taxon>Orbiliomycetes</taxon>
        <taxon>Orbiliales</taxon>
        <taxon>Orbiliaceae</taxon>
        <taxon>Drechslerella</taxon>
    </lineage>
</organism>
<evidence type="ECO:0008006" key="5">
    <source>
        <dbReference type="Google" id="ProtNLM"/>
    </source>
</evidence>
<keyword evidence="2" id="KW-0472">Membrane</keyword>
<reference evidence="3 4" key="1">
    <citation type="submission" date="2013-05" db="EMBL/GenBank/DDBJ databases">
        <title>Drechslerella stenobrocha genome reveals carnivorous origination and mechanical trapping mechanism of predatory fungi.</title>
        <authorList>
            <person name="Liu X."/>
            <person name="Zhang W."/>
            <person name="Liu K."/>
        </authorList>
    </citation>
    <scope>NUCLEOTIDE SEQUENCE [LARGE SCALE GENOMIC DNA]</scope>
    <source>
        <strain evidence="3 4">248</strain>
    </source>
</reference>
<feature type="transmembrane region" description="Helical" evidence="2">
    <location>
        <begin position="127"/>
        <end position="148"/>
    </location>
</feature>
<feature type="region of interest" description="Disordered" evidence="1">
    <location>
        <begin position="276"/>
        <end position="320"/>
    </location>
</feature>